<evidence type="ECO:0000259" key="2">
    <source>
        <dbReference type="Pfam" id="PF14309"/>
    </source>
</evidence>
<comment type="caution">
    <text evidence="3">The sequence shown here is derived from an EMBL/GenBank/DDBJ whole genome shotgun (WGS) entry which is preliminary data.</text>
</comment>
<evidence type="ECO:0000313" key="4">
    <source>
        <dbReference type="Proteomes" id="UP001341840"/>
    </source>
</evidence>
<feature type="compositionally biased region" description="Basic residues" evidence="1">
    <location>
        <begin position="60"/>
        <end position="73"/>
    </location>
</feature>
<feature type="region of interest" description="Disordered" evidence="1">
    <location>
        <begin position="23"/>
        <end position="90"/>
    </location>
</feature>
<evidence type="ECO:0000256" key="1">
    <source>
        <dbReference type="SAM" id="MobiDB-lite"/>
    </source>
</evidence>
<dbReference type="Proteomes" id="UP001341840">
    <property type="component" value="Unassembled WGS sequence"/>
</dbReference>
<sequence>MNRRGRCEALTTELRTYHVRHEAIPARHNQAATAGYGRQTPRTPERQKRTDSSRLGLTRSRNRNNRQWRRRRQTGTEERTRFSSPQPHTQLYTPLFSLIPSSGSHTHTHPSITLPSFHRKTTAPYLPPLSEPQPIGHNINIGPPCITVDPKINPTTLSFLALHQHVMLHIYIAPVLAIEGTHRHPRQCLISNNQILAVWSSILSPLLLLLRLAIRRNDFQAYCMSNSYDQLEQLEHDIELTSSATTSLNKGRVVCEILIDLVNQILEPLQSLYSFGPTLTRSKLTHMKDVILNAELVIRIDTAFGHAELVKWEMIHSLGKCMNFDIETFEAGVMIHKFIF</sequence>
<reference evidence="3 4" key="1">
    <citation type="journal article" date="2023" name="Plants (Basel)">
        <title>Bridging the Gap: Combining Genomics and Transcriptomics Approaches to Understand Stylosanthes scabra, an Orphan Legume from the Brazilian Caatinga.</title>
        <authorList>
            <person name="Ferreira-Neto J.R.C."/>
            <person name="da Silva M.D."/>
            <person name="Binneck E."/>
            <person name="de Melo N.F."/>
            <person name="da Silva R.H."/>
            <person name="de Melo A.L.T.M."/>
            <person name="Pandolfi V."/>
            <person name="Bustamante F.O."/>
            <person name="Brasileiro-Vidal A.C."/>
            <person name="Benko-Iseppon A.M."/>
        </authorList>
    </citation>
    <scope>NUCLEOTIDE SEQUENCE [LARGE SCALE GENOMIC DNA]</scope>
    <source>
        <tissue evidence="3">Leaves</tissue>
    </source>
</reference>
<feature type="domain" description="DUF4378" evidence="2">
    <location>
        <begin position="171"/>
        <end position="340"/>
    </location>
</feature>
<feature type="compositionally biased region" description="Basic and acidic residues" evidence="1">
    <location>
        <begin position="43"/>
        <end position="52"/>
    </location>
</feature>
<evidence type="ECO:0000313" key="3">
    <source>
        <dbReference type="EMBL" id="MED6176083.1"/>
    </source>
</evidence>
<protein>
    <recommendedName>
        <fullName evidence="2">DUF4378 domain-containing protein</fullName>
    </recommendedName>
</protein>
<proteinExistence type="predicted"/>
<organism evidence="3 4">
    <name type="scientific">Stylosanthes scabra</name>
    <dbReference type="NCBI Taxonomy" id="79078"/>
    <lineage>
        <taxon>Eukaryota</taxon>
        <taxon>Viridiplantae</taxon>
        <taxon>Streptophyta</taxon>
        <taxon>Embryophyta</taxon>
        <taxon>Tracheophyta</taxon>
        <taxon>Spermatophyta</taxon>
        <taxon>Magnoliopsida</taxon>
        <taxon>eudicotyledons</taxon>
        <taxon>Gunneridae</taxon>
        <taxon>Pentapetalae</taxon>
        <taxon>rosids</taxon>
        <taxon>fabids</taxon>
        <taxon>Fabales</taxon>
        <taxon>Fabaceae</taxon>
        <taxon>Papilionoideae</taxon>
        <taxon>50 kb inversion clade</taxon>
        <taxon>dalbergioids sensu lato</taxon>
        <taxon>Dalbergieae</taxon>
        <taxon>Pterocarpus clade</taxon>
        <taxon>Stylosanthes</taxon>
    </lineage>
</organism>
<keyword evidence="4" id="KW-1185">Reference proteome</keyword>
<name>A0ABU6VTU1_9FABA</name>
<dbReference type="InterPro" id="IPR025486">
    <property type="entry name" value="DUF4378"/>
</dbReference>
<accession>A0ABU6VTU1</accession>
<dbReference type="EMBL" id="JASCZI010152406">
    <property type="protein sequence ID" value="MED6176083.1"/>
    <property type="molecule type" value="Genomic_DNA"/>
</dbReference>
<dbReference type="Pfam" id="PF14309">
    <property type="entry name" value="DUF4378"/>
    <property type="match status" value="1"/>
</dbReference>
<gene>
    <name evidence="3" type="ORF">PIB30_084462</name>
</gene>